<name>A0AC60QKU4_IXOPE</name>
<feature type="non-terminal residue" evidence="1">
    <location>
        <position position="140"/>
    </location>
</feature>
<evidence type="ECO:0000313" key="1">
    <source>
        <dbReference type="EMBL" id="KAG0435440.1"/>
    </source>
</evidence>
<keyword evidence="2" id="KW-1185">Reference proteome</keyword>
<protein>
    <submittedName>
        <fullName evidence="1">Uncharacterized protein</fullName>
    </submittedName>
</protein>
<dbReference type="Proteomes" id="UP000805193">
    <property type="component" value="Unassembled WGS sequence"/>
</dbReference>
<comment type="caution">
    <text evidence="1">The sequence shown here is derived from an EMBL/GenBank/DDBJ whole genome shotgun (WGS) entry which is preliminary data.</text>
</comment>
<dbReference type="EMBL" id="JABSTQ010007632">
    <property type="protein sequence ID" value="KAG0435440.1"/>
    <property type="molecule type" value="Genomic_DNA"/>
</dbReference>
<sequence length="140" mass="16004">WDGNGTSVTGARFIWDGISMDSQCRRYGNSKPVEVKMEELSFAAYVASHLAFKAYKRALKDTEVEYTLPVQNALTPEQVFFVTLGQRYCKGAGLGFSAEEREKRLNLRMKLDPSFAETYSCPKYNAKLKEKCKEQPEKRK</sequence>
<accession>A0AC60QKU4</accession>
<gene>
    <name evidence="1" type="ORF">HPB47_018481</name>
</gene>
<feature type="non-terminal residue" evidence="1">
    <location>
        <position position="1"/>
    </location>
</feature>
<evidence type="ECO:0000313" key="2">
    <source>
        <dbReference type="Proteomes" id="UP000805193"/>
    </source>
</evidence>
<reference evidence="1 2" key="1">
    <citation type="journal article" date="2020" name="Cell">
        <title>Large-Scale Comparative Analyses of Tick Genomes Elucidate Their Genetic Diversity and Vector Capacities.</title>
        <authorList>
            <consortium name="Tick Genome and Microbiome Consortium (TIGMIC)"/>
            <person name="Jia N."/>
            <person name="Wang J."/>
            <person name="Shi W."/>
            <person name="Du L."/>
            <person name="Sun Y."/>
            <person name="Zhan W."/>
            <person name="Jiang J.F."/>
            <person name="Wang Q."/>
            <person name="Zhang B."/>
            <person name="Ji P."/>
            <person name="Bell-Sakyi L."/>
            <person name="Cui X.M."/>
            <person name="Yuan T.T."/>
            <person name="Jiang B.G."/>
            <person name="Yang W.F."/>
            <person name="Lam T.T."/>
            <person name="Chang Q.C."/>
            <person name="Ding S.J."/>
            <person name="Wang X.J."/>
            <person name="Zhu J.G."/>
            <person name="Ruan X.D."/>
            <person name="Zhao L."/>
            <person name="Wei J.T."/>
            <person name="Ye R.Z."/>
            <person name="Que T.C."/>
            <person name="Du C.H."/>
            <person name="Zhou Y.H."/>
            <person name="Cheng J.X."/>
            <person name="Dai P.F."/>
            <person name="Guo W.B."/>
            <person name="Han X.H."/>
            <person name="Huang E.J."/>
            <person name="Li L.F."/>
            <person name="Wei W."/>
            <person name="Gao Y.C."/>
            <person name="Liu J.Z."/>
            <person name="Shao H.Z."/>
            <person name="Wang X."/>
            <person name="Wang C.C."/>
            <person name="Yang T.C."/>
            <person name="Huo Q.B."/>
            <person name="Li W."/>
            <person name="Chen H.Y."/>
            <person name="Chen S.E."/>
            <person name="Zhou L.G."/>
            <person name="Ni X.B."/>
            <person name="Tian J.H."/>
            <person name="Sheng Y."/>
            <person name="Liu T."/>
            <person name="Pan Y.S."/>
            <person name="Xia L.Y."/>
            <person name="Li J."/>
            <person name="Zhao F."/>
            <person name="Cao W.C."/>
        </authorList>
    </citation>
    <scope>NUCLEOTIDE SEQUENCE [LARGE SCALE GENOMIC DNA]</scope>
    <source>
        <strain evidence="1">Iper-2018</strain>
    </source>
</reference>
<organism evidence="1 2">
    <name type="scientific">Ixodes persulcatus</name>
    <name type="common">Taiga tick</name>
    <dbReference type="NCBI Taxonomy" id="34615"/>
    <lineage>
        <taxon>Eukaryota</taxon>
        <taxon>Metazoa</taxon>
        <taxon>Ecdysozoa</taxon>
        <taxon>Arthropoda</taxon>
        <taxon>Chelicerata</taxon>
        <taxon>Arachnida</taxon>
        <taxon>Acari</taxon>
        <taxon>Parasitiformes</taxon>
        <taxon>Ixodida</taxon>
        <taxon>Ixodoidea</taxon>
        <taxon>Ixodidae</taxon>
        <taxon>Ixodinae</taxon>
        <taxon>Ixodes</taxon>
    </lineage>
</organism>
<proteinExistence type="predicted"/>